<dbReference type="AlphaFoldDB" id="A0A7T4JUH7"/>
<reference evidence="7 8" key="1">
    <citation type="submission" date="2020-12" db="EMBL/GenBank/DDBJ databases">
        <title>FDA dAtabase for Regulatory Grade micrObial Sequences (FDA-ARGOS): Supporting development and validation of Infectious Disease Dx tests.</title>
        <authorList>
            <person name="Sproer C."/>
            <person name="Gronow S."/>
            <person name="Severitt S."/>
            <person name="Schroder I."/>
            <person name="Tallon L."/>
            <person name="Sadzewicz L."/>
            <person name="Zhao X."/>
            <person name="Boylan J."/>
            <person name="Ott S."/>
            <person name="Bowen H."/>
            <person name="Vavikolanu K."/>
            <person name="Mehta A."/>
            <person name="Aluvathingal J."/>
            <person name="Nadendla S."/>
            <person name="Lowell S."/>
            <person name="Myers T."/>
            <person name="Yan Y."/>
            <person name="Sichtig H."/>
        </authorList>
    </citation>
    <scope>NUCLEOTIDE SEQUENCE [LARGE SCALE GENOMIC DNA]</scope>
    <source>
        <strain evidence="7 8">FDAARGOS_1053</strain>
    </source>
</reference>
<dbReference type="PANTHER" id="PTHR23508">
    <property type="entry name" value="CARBOXYLIC ACID TRANSPORTER PROTEIN HOMOLOG"/>
    <property type="match status" value="1"/>
</dbReference>
<dbReference type="GO" id="GO:0046943">
    <property type="term" value="F:carboxylic acid transmembrane transporter activity"/>
    <property type="evidence" value="ECO:0007669"/>
    <property type="project" value="TreeGrafter"/>
</dbReference>
<feature type="transmembrane region" description="Helical" evidence="5">
    <location>
        <begin position="26"/>
        <end position="50"/>
    </location>
</feature>
<keyword evidence="3 5" id="KW-1133">Transmembrane helix</keyword>
<evidence type="ECO:0000259" key="6">
    <source>
        <dbReference type="PROSITE" id="PS50850"/>
    </source>
</evidence>
<gene>
    <name evidence="7" type="ORF">I6I10_10295</name>
</gene>
<dbReference type="PANTHER" id="PTHR23508:SF10">
    <property type="entry name" value="CARBOXYLIC ACID TRANSPORTER PROTEIN HOMOLOG"/>
    <property type="match status" value="1"/>
</dbReference>
<feature type="domain" description="Major facilitator superfamily (MFS) profile" evidence="6">
    <location>
        <begin position="26"/>
        <end position="454"/>
    </location>
</feature>
<dbReference type="CDD" id="cd17316">
    <property type="entry name" value="MFS_SV2_like"/>
    <property type="match status" value="1"/>
</dbReference>
<comment type="subcellular location">
    <subcellularLocation>
        <location evidence="1">Cell membrane</location>
        <topology evidence="1">Multi-pass membrane protein</topology>
    </subcellularLocation>
</comment>
<feature type="transmembrane region" description="Helical" evidence="5">
    <location>
        <begin position="329"/>
        <end position="348"/>
    </location>
</feature>
<dbReference type="InterPro" id="IPR005828">
    <property type="entry name" value="MFS_sugar_transport-like"/>
</dbReference>
<dbReference type="EMBL" id="CP066007">
    <property type="protein sequence ID" value="QQB45854.1"/>
    <property type="molecule type" value="Genomic_DNA"/>
</dbReference>
<dbReference type="InterPro" id="IPR036259">
    <property type="entry name" value="MFS_trans_sf"/>
</dbReference>
<feature type="transmembrane region" description="Helical" evidence="5">
    <location>
        <begin position="396"/>
        <end position="415"/>
    </location>
</feature>
<dbReference type="Proteomes" id="UP000596145">
    <property type="component" value="Chromosome"/>
</dbReference>
<dbReference type="GO" id="GO:0005886">
    <property type="term" value="C:plasma membrane"/>
    <property type="evidence" value="ECO:0007669"/>
    <property type="project" value="UniProtKB-SubCell"/>
</dbReference>
<feature type="transmembrane region" description="Helical" evidence="5">
    <location>
        <begin position="293"/>
        <end position="317"/>
    </location>
</feature>
<feature type="transmembrane region" description="Helical" evidence="5">
    <location>
        <begin position="261"/>
        <end position="281"/>
    </location>
</feature>
<feature type="transmembrane region" description="Helical" evidence="5">
    <location>
        <begin position="116"/>
        <end position="140"/>
    </location>
</feature>
<sequence>MTNASAGLSAYDQLDSRPLTRHQKSLIGLVVVGNLAEYFDMFLIGFVVALLTGPWELTGMEAGYILACAGLGNVLGAIVWGRLADSLGRKRSYMWCVILFVTCTGLTLVVPDHGWALLGLLRIGVGIGVGGLNISSIPYIQEFVPTSKRGLLAGLGSIFIPAGLFLGSVAQKAAGEDWRILIVLGCIPIFLLFWLARVPESPRYLHMRGRVHEARGALAWAMEIDVAEVGYLPPISTDSPARPAQKRAQAGSYRLLLSKHWFSLILVVLGTFSFILGATTVQSWGQTLLKDGFGYSVGTIASMFMLASFLDILGRLGAAYLADIIGRKLVLFIWGLIATGGCVLAALSDAPGDGPQFFVAVSIILMFGDGAFGILNSHGAEQFPTPIRSTGLGLGYGLGATAKIVGPALLGWLIGSQAVAGDMTLSVIRPAFTFYGACLFIGAITYLFTKEKKGIRLD</sequence>
<dbReference type="OrthoDB" id="9787026at2"/>
<dbReference type="SUPFAM" id="SSF103473">
    <property type="entry name" value="MFS general substrate transporter"/>
    <property type="match status" value="1"/>
</dbReference>
<evidence type="ECO:0000256" key="2">
    <source>
        <dbReference type="ARBA" id="ARBA00022692"/>
    </source>
</evidence>
<feature type="transmembrane region" description="Helical" evidence="5">
    <location>
        <begin position="152"/>
        <end position="174"/>
    </location>
</feature>
<dbReference type="RefSeq" id="WP_084036135.1">
    <property type="nucleotide sequence ID" value="NZ_CP066007.1"/>
</dbReference>
<feature type="transmembrane region" description="Helical" evidence="5">
    <location>
        <begin position="180"/>
        <end position="198"/>
    </location>
</feature>
<dbReference type="PROSITE" id="PS00216">
    <property type="entry name" value="SUGAR_TRANSPORT_1"/>
    <property type="match status" value="1"/>
</dbReference>
<organism evidence="7 8">
    <name type="scientific">Corynebacterium glucuronolyticum</name>
    <dbReference type="NCBI Taxonomy" id="39791"/>
    <lineage>
        <taxon>Bacteria</taxon>
        <taxon>Bacillati</taxon>
        <taxon>Actinomycetota</taxon>
        <taxon>Actinomycetes</taxon>
        <taxon>Mycobacteriales</taxon>
        <taxon>Corynebacteriaceae</taxon>
        <taxon>Corynebacterium</taxon>
    </lineage>
</organism>
<feature type="transmembrane region" description="Helical" evidence="5">
    <location>
        <begin position="62"/>
        <end position="80"/>
    </location>
</feature>
<dbReference type="GeneID" id="92759922"/>
<feature type="transmembrane region" description="Helical" evidence="5">
    <location>
        <begin position="92"/>
        <end position="110"/>
    </location>
</feature>
<dbReference type="InterPro" id="IPR020846">
    <property type="entry name" value="MFS_dom"/>
</dbReference>
<feature type="transmembrane region" description="Helical" evidence="5">
    <location>
        <begin position="427"/>
        <end position="448"/>
    </location>
</feature>
<evidence type="ECO:0000313" key="7">
    <source>
        <dbReference type="EMBL" id="QQB45854.1"/>
    </source>
</evidence>
<feature type="transmembrane region" description="Helical" evidence="5">
    <location>
        <begin position="354"/>
        <end position="375"/>
    </location>
</feature>
<evidence type="ECO:0000313" key="8">
    <source>
        <dbReference type="Proteomes" id="UP000596145"/>
    </source>
</evidence>
<protein>
    <submittedName>
        <fullName evidence="7">MFS transporter</fullName>
    </submittedName>
</protein>
<dbReference type="InterPro" id="IPR005829">
    <property type="entry name" value="Sugar_transporter_CS"/>
</dbReference>
<dbReference type="Pfam" id="PF00083">
    <property type="entry name" value="Sugar_tr"/>
    <property type="match status" value="1"/>
</dbReference>
<evidence type="ECO:0000256" key="4">
    <source>
        <dbReference type="ARBA" id="ARBA00023136"/>
    </source>
</evidence>
<name>A0A7T4JUH7_9CORY</name>
<accession>A0A7T4JUH7</accession>
<evidence type="ECO:0000256" key="5">
    <source>
        <dbReference type="SAM" id="Phobius"/>
    </source>
</evidence>
<keyword evidence="4 5" id="KW-0472">Membrane</keyword>
<keyword evidence="2 5" id="KW-0812">Transmembrane</keyword>
<evidence type="ECO:0000256" key="1">
    <source>
        <dbReference type="ARBA" id="ARBA00004651"/>
    </source>
</evidence>
<proteinExistence type="predicted"/>
<dbReference type="PROSITE" id="PS50850">
    <property type="entry name" value="MFS"/>
    <property type="match status" value="1"/>
</dbReference>
<dbReference type="Gene3D" id="1.20.1250.20">
    <property type="entry name" value="MFS general substrate transporter like domains"/>
    <property type="match status" value="1"/>
</dbReference>
<evidence type="ECO:0000256" key="3">
    <source>
        <dbReference type="ARBA" id="ARBA00022989"/>
    </source>
</evidence>